<feature type="region of interest" description="Disordered" evidence="1">
    <location>
        <begin position="356"/>
        <end position="383"/>
    </location>
</feature>
<gene>
    <name evidence="3" type="primary">LOC112043634</name>
</gene>
<feature type="compositionally biased region" description="Basic and acidic residues" evidence="1">
    <location>
        <begin position="929"/>
        <end position="942"/>
    </location>
</feature>
<organism evidence="2 3">
    <name type="scientific">Bicyclus anynana</name>
    <name type="common">Squinting bush brown butterfly</name>
    <dbReference type="NCBI Taxonomy" id="110368"/>
    <lineage>
        <taxon>Eukaryota</taxon>
        <taxon>Metazoa</taxon>
        <taxon>Ecdysozoa</taxon>
        <taxon>Arthropoda</taxon>
        <taxon>Hexapoda</taxon>
        <taxon>Insecta</taxon>
        <taxon>Pterygota</taxon>
        <taxon>Neoptera</taxon>
        <taxon>Endopterygota</taxon>
        <taxon>Lepidoptera</taxon>
        <taxon>Glossata</taxon>
        <taxon>Ditrysia</taxon>
        <taxon>Papilionoidea</taxon>
        <taxon>Nymphalidae</taxon>
        <taxon>Satyrinae</taxon>
        <taxon>Satyrini</taxon>
        <taxon>Mycalesina</taxon>
        <taxon>Bicyclus</taxon>
    </lineage>
</organism>
<feature type="compositionally biased region" description="Polar residues" evidence="1">
    <location>
        <begin position="358"/>
        <end position="373"/>
    </location>
</feature>
<keyword evidence="2" id="KW-1185">Reference proteome</keyword>
<accession>A0A6J1MWM6</accession>
<name>A0A6J1MWM6_BICAN</name>
<evidence type="ECO:0000256" key="1">
    <source>
        <dbReference type="SAM" id="MobiDB-lite"/>
    </source>
</evidence>
<feature type="region of interest" description="Disordered" evidence="1">
    <location>
        <begin position="211"/>
        <end position="233"/>
    </location>
</feature>
<evidence type="ECO:0000313" key="2">
    <source>
        <dbReference type="Proteomes" id="UP001652582"/>
    </source>
</evidence>
<evidence type="ECO:0000313" key="3">
    <source>
        <dbReference type="RefSeq" id="XP_023934906.1"/>
    </source>
</evidence>
<protein>
    <submittedName>
        <fullName evidence="3">Uncharacterized protein LOC112043634</fullName>
    </submittedName>
</protein>
<dbReference type="GeneID" id="112043634"/>
<dbReference type="AlphaFoldDB" id="A0A6J1MWM6"/>
<proteinExistence type="predicted"/>
<feature type="compositionally biased region" description="Polar residues" evidence="1">
    <location>
        <begin position="957"/>
        <end position="969"/>
    </location>
</feature>
<feature type="compositionally biased region" description="Polar residues" evidence="1">
    <location>
        <begin position="217"/>
        <end position="228"/>
    </location>
</feature>
<feature type="compositionally biased region" description="Basic residues" evidence="1">
    <location>
        <begin position="947"/>
        <end position="956"/>
    </location>
</feature>
<feature type="region of interest" description="Disordered" evidence="1">
    <location>
        <begin position="929"/>
        <end position="983"/>
    </location>
</feature>
<dbReference type="KEGG" id="bany:112043634"/>
<feature type="region of interest" description="Disordered" evidence="1">
    <location>
        <begin position="284"/>
        <end position="307"/>
    </location>
</feature>
<sequence length="1271" mass="145254">MRRSWNHETEVEKVKKRTNILFPRPGFLIGCPEPEDESIIRKTPSIMSGNTSTSRRQSPQQVDSKIYHKQINKKFFKSPTKFSNYQIQQGQMNPMELNVVQSPTTLPLWQAAFVRQPIFVTPSFDQPQPMAKKTEMPRNHFKKHSDILQRQPTETSVSHGYKPFHKKKYNKNKNNIDLRLLLSLKRRENIVNEKEEQLRIKTAAISLNDERSDTEYDSSNAVPSCSSRRSFDGKIEDDGESNWLEPKPNKNLNKNLKPVYSRRYSFHTDTELENYDEENNYYNNKQLDHSNQKDCGTNPKSVLNRRRSFHTEIQVDDEDDEENDWSSYKNLDTEKKPMYNRRRSYSFSEKFYEDDNKTQQSFDLPQSSSARCSNVNTDEETDNEVNEDFNAVNSQSQIDLKSQGDNNSLEKEVLRSILQICEDVEIWYIVTDSYVLTNNTHFLTNILNADEKCRLIIPQTVINKIHSAARSFALASKALYFVCQQVEANTAIIDDGAGIVETKEDIMNCSYQLLKKGNQVIILTGDIELYAINTLKIPMFTVTEIKQLVKETNLMRTQVDNLDAVLPEIGHYTITIPNKINSLADVGTESPNVTQPLISINPDTAIERDKRQRLACDIGIQANCVTSPKVTEDINKEVILPDSSKTDYICKRPVIRNKRKVWPKRKRTTTYSLTDGNGIDDVVPNSLTDSTTNDSSLSSVDNSIWQSYPITAAYLNKDKRSETGELSYPSFAGSVKNESQIVKETAEDDKHVMFEITDERMEEVLTVYSEVWVSRLMQVMEKALGQVLHVEAACAEIRKHWPPPWSLMVAAECVKQCFLHDVDVVEAATKFVKSFSDSETLGTHGSASIMRQSPEKLKMSPHNFMELYSYAVYFIDSLQGVLMENEDIQTASKSLSKLLSDIQDPSFDISNQETIVEVTVREAIVTEDKDTSVEKDKPDDTNIVKGSPRRRPKKNKTPSTSPGKYNLRSQSKKSIEMNQVDTDTPEIRDVTKSSFLTNLYLMKNSSTPKADDDICEKTNSFLETKASSDIQENSSPNVRMSDRWLASYSDVSTADDRLENEAMLHDRLKDKSKPIANYAEYSNKDIYGSIYADVDNIAEELYNDNYVTNFVEFNNMMYDFDNNIPKDNMNTSLNSDNIAFESDIVTFKEVMESLKSAIIGAYASIEDFCVKSCESLLTAKLSESDLSRMQMRAESSSSQIQQICDVLNSILTREKTNKNIFEILRRKEFEDIACENSDKEDYSNFIADCLEEGTSLMESVTLVLEAIKEYI</sequence>
<reference evidence="3" key="1">
    <citation type="submission" date="2025-08" db="UniProtKB">
        <authorList>
            <consortium name="RefSeq"/>
        </authorList>
    </citation>
    <scope>IDENTIFICATION</scope>
</reference>
<dbReference type="RefSeq" id="XP_023934906.1">
    <property type="nucleotide sequence ID" value="XM_024079138.2"/>
</dbReference>
<dbReference type="OrthoDB" id="2131792at2759"/>
<dbReference type="Proteomes" id="UP001652582">
    <property type="component" value="Chromosome 10"/>
</dbReference>